<keyword evidence="3 6" id="KW-0812">Transmembrane</keyword>
<evidence type="ECO:0000256" key="2">
    <source>
        <dbReference type="ARBA" id="ARBA00022475"/>
    </source>
</evidence>
<keyword evidence="8" id="KW-1185">Reference proteome</keyword>
<dbReference type="Pfam" id="PF02361">
    <property type="entry name" value="CbiQ"/>
    <property type="match status" value="1"/>
</dbReference>
<proteinExistence type="predicted"/>
<dbReference type="CDD" id="cd16914">
    <property type="entry name" value="EcfT"/>
    <property type="match status" value="1"/>
</dbReference>
<dbReference type="RefSeq" id="WP_345392629.1">
    <property type="nucleotide sequence ID" value="NZ_BAABLA010000011.1"/>
</dbReference>
<keyword evidence="5 6" id="KW-0472">Membrane</keyword>
<dbReference type="PANTHER" id="PTHR34857">
    <property type="entry name" value="SLL0384 PROTEIN"/>
    <property type="match status" value="1"/>
</dbReference>
<keyword evidence="2" id="KW-1003">Cell membrane</keyword>
<sequence length="254" mass="27115">MSGGHATMLYRPGDSPVHQLPPQVKLLVAFAAVLGVVATPRESFWAFGIDVLVVLAVWSVAGVPVGWFARRAVIEAPFVLLAMVLPFVSGGPRVDVLGLGLSQDGLLAGWNILAKGTLGVLIALTLAATTPPRDLVLGLQRLRAPAWFITIATLMLRYVDVIAGELRRMRIARISRGDDPRFLWQVGAVARGAGTLFLRSYERGERVHRAMLARGWAGHMPAGPSVRVGALRWVAGGSPALVIATVWAVAAWPG</sequence>
<keyword evidence="4 6" id="KW-1133">Transmembrane helix</keyword>
<feature type="transmembrane region" description="Helical" evidence="6">
    <location>
        <begin position="230"/>
        <end position="252"/>
    </location>
</feature>
<feature type="transmembrane region" description="Helical" evidence="6">
    <location>
        <begin position="146"/>
        <end position="166"/>
    </location>
</feature>
<feature type="transmembrane region" description="Helical" evidence="6">
    <location>
        <begin position="44"/>
        <end position="68"/>
    </location>
</feature>
<feature type="transmembrane region" description="Helical" evidence="6">
    <location>
        <begin position="20"/>
        <end position="37"/>
    </location>
</feature>
<comment type="caution">
    <text evidence="7">The sequence shown here is derived from an EMBL/GenBank/DDBJ whole genome shotgun (WGS) entry which is preliminary data.</text>
</comment>
<dbReference type="InterPro" id="IPR051611">
    <property type="entry name" value="ECF_transporter_component"/>
</dbReference>
<organism evidence="7 8">
    <name type="scientific">Haloechinothrix salitolerans</name>
    <dbReference type="NCBI Taxonomy" id="926830"/>
    <lineage>
        <taxon>Bacteria</taxon>
        <taxon>Bacillati</taxon>
        <taxon>Actinomycetota</taxon>
        <taxon>Actinomycetes</taxon>
        <taxon>Pseudonocardiales</taxon>
        <taxon>Pseudonocardiaceae</taxon>
        <taxon>Haloechinothrix</taxon>
    </lineage>
</organism>
<reference evidence="8" key="1">
    <citation type="journal article" date="2019" name="Int. J. Syst. Evol. Microbiol.">
        <title>The Global Catalogue of Microorganisms (GCM) 10K type strain sequencing project: providing services to taxonomists for standard genome sequencing and annotation.</title>
        <authorList>
            <consortium name="The Broad Institute Genomics Platform"/>
            <consortium name="The Broad Institute Genome Sequencing Center for Infectious Disease"/>
            <person name="Wu L."/>
            <person name="Ma J."/>
        </authorList>
    </citation>
    <scope>NUCLEOTIDE SEQUENCE [LARGE SCALE GENOMIC DNA]</scope>
    <source>
        <strain evidence="8">KCTC 32255</strain>
    </source>
</reference>
<evidence type="ECO:0000256" key="5">
    <source>
        <dbReference type="ARBA" id="ARBA00023136"/>
    </source>
</evidence>
<name>A0ABW2BZR5_9PSEU</name>
<comment type="subcellular location">
    <subcellularLocation>
        <location evidence="1">Cell membrane</location>
        <topology evidence="1">Multi-pass membrane protein</topology>
    </subcellularLocation>
</comment>
<evidence type="ECO:0000256" key="6">
    <source>
        <dbReference type="SAM" id="Phobius"/>
    </source>
</evidence>
<protein>
    <submittedName>
        <fullName evidence="7">Cobalt ECF transporter T component CbiQ</fullName>
    </submittedName>
</protein>
<dbReference type="InterPro" id="IPR012809">
    <property type="entry name" value="ECF_CbiQ"/>
</dbReference>
<feature type="transmembrane region" description="Helical" evidence="6">
    <location>
        <begin position="106"/>
        <end position="126"/>
    </location>
</feature>
<dbReference type="PANTHER" id="PTHR34857:SF2">
    <property type="entry name" value="SLL0384 PROTEIN"/>
    <property type="match status" value="1"/>
</dbReference>
<gene>
    <name evidence="7" type="primary">cbiQ</name>
    <name evidence="7" type="ORF">ACFQGD_15400</name>
</gene>
<accession>A0ABW2BZR5</accession>
<evidence type="ECO:0000256" key="3">
    <source>
        <dbReference type="ARBA" id="ARBA00022692"/>
    </source>
</evidence>
<dbReference type="InterPro" id="IPR003339">
    <property type="entry name" value="ABC/ECF_trnsptr_transmembrane"/>
</dbReference>
<dbReference type="NCBIfam" id="TIGR02454">
    <property type="entry name" value="ECF_T_CbiQ"/>
    <property type="match status" value="1"/>
</dbReference>
<feature type="transmembrane region" description="Helical" evidence="6">
    <location>
        <begin position="74"/>
        <end position="94"/>
    </location>
</feature>
<evidence type="ECO:0000313" key="7">
    <source>
        <dbReference type="EMBL" id="MFC6868527.1"/>
    </source>
</evidence>
<evidence type="ECO:0000313" key="8">
    <source>
        <dbReference type="Proteomes" id="UP001596337"/>
    </source>
</evidence>
<evidence type="ECO:0000256" key="1">
    <source>
        <dbReference type="ARBA" id="ARBA00004651"/>
    </source>
</evidence>
<dbReference type="Proteomes" id="UP001596337">
    <property type="component" value="Unassembled WGS sequence"/>
</dbReference>
<dbReference type="EMBL" id="JBHSXX010000001">
    <property type="protein sequence ID" value="MFC6868527.1"/>
    <property type="molecule type" value="Genomic_DNA"/>
</dbReference>
<evidence type="ECO:0000256" key="4">
    <source>
        <dbReference type="ARBA" id="ARBA00022989"/>
    </source>
</evidence>